<protein>
    <submittedName>
        <fullName evidence="1">Uncharacterized protein</fullName>
    </submittedName>
</protein>
<dbReference type="Proteomes" id="UP001432251">
    <property type="component" value="Plasmid p1"/>
</dbReference>
<sequence>MNTLHQVVLAGELNDLGNSWIGMFKGWADGALKVALAIIVVYVLVTRFSLKAGVGALLMMILALGLYNAREQMADKVEDEVNNPTKGAPVLHVPYGEGGQELAPGVRGAGLGRGAA</sequence>
<dbReference type="EMBL" id="CP146023">
    <property type="protein sequence ID" value="WWQ69578.1"/>
    <property type="molecule type" value="Genomic_DNA"/>
</dbReference>
<gene>
    <name evidence="1" type="ORF">V2W30_41175</name>
</gene>
<accession>A0ACD5AQV2</accession>
<name>A0ACD5AQV2_9ACTN</name>
<keyword evidence="1" id="KW-0614">Plasmid</keyword>
<proteinExistence type="predicted"/>
<geneLocation type="plasmid" evidence="1 2">
    <name>p1</name>
</geneLocation>
<evidence type="ECO:0000313" key="2">
    <source>
        <dbReference type="Proteomes" id="UP001432251"/>
    </source>
</evidence>
<organism evidence="1 2">
    <name type="scientific">Streptomyces citrinus</name>
    <dbReference type="NCBI Taxonomy" id="3118173"/>
    <lineage>
        <taxon>Bacteria</taxon>
        <taxon>Bacillati</taxon>
        <taxon>Actinomycetota</taxon>
        <taxon>Actinomycetes</taxon>
        <taxon>Kitasatosporales</taxon>
        <taxon>Streptomycetaceae</taxon>
        <taxon>Streptomyces</taxon>
    </lineage>
</organism>
<reference evidence="1" key="1">
    <citation type="journal article" date="2025" name="Int. J. Syst. Evol. Microbiol.">
        <title>Streptomyces citrinus sp. nov., with yellow diffusible pigment.</title>
        <authorList>
            <person name="He Y."/>
            <person name="Yang E."/>
            <person name="Xu J."/>
            <person name="Sun Y."/>
            <person name="Sun L."/>
        </authorList>
    </citation>
    <scope>NUCLEOTIDE SEQUENCE</scope>
    <source>
        <strain evidence="1">Q6</strain>
    </source>
</reference>
<evidence type="ECO:0000313" key="1">
    <source>
        <dbReference type="EMBL" id="WWQ69578.1"/>
    </source>
</evidence>
<keyword evidence="2" id="KW-1185">Reference proteome</keyword>